<organism evidence="6 7">
    <name type="scientific">Pseudoduganella danionis</name>
    <dbReference type="NCBI Taxonomy" id="1890295"/>
    <lineage>
        <taxon>Bacteria</taxon>
        <taxon>Pseudomonadati</taxon>
        <taxon>Pseudomonadota</taxon>
        <taxon>Betaproteobacteria</taxon>
        <taxon>Burkholderiales</taxon>
        <taxon>Oxalobacteraceae</taxon>
        <taxon>Telluria group</taxon>
        <taxon>Pseudoduganella</taxon>
    </lineage>
</organism>
<dbReference type="PANTHER" id="PTHR47178:SF5">
    <property type="entry name" value="FAD-BINDING DOMAIN-CONTAINING PROTEIN"/>
    <property type="match status" value="1"/>
</dbReference>
<dbReference type="PRINTS" id="PR00420">
    <property type="entry name" value="RNGMNOXGNASE"/>
</dbReference>
<dbReference type="Pfam" id="PF01494">
    <property type="entry name" value="FAD_binding_3"/>
    <property type="match status" value="2"/>
</dbReference>
<accession>A0ABW9SS40</accession>
<keyword evidence="4" id="KW-0503">Monooxygenase</keyword>
<keyword evidence="1" id="KW-0285">Flavoprotein</keyword>
<evidence type="ECO:0000256" key="1">
    <source>
        <dbReference type="ARBA" id="ARBA00022630"/>
    </source>
</evidence>
<keyword evidence="2" id="KW-0274">FAD</keyword>
<dbReference type="Gene3D" id="3.50.50.60">
    <property type="entry name" value="FAD/NAD(P)-binding domain"/>
    <property type="match status" value="1"/>
</dbReference>
<name>A0ABW9SS40_9BURK</name>
<keyword evidence="3" id="KW-0560">Oxidoreductase</keyword>
<protein>
    <recommendedName>
        <fullName evidence="5">FAD-binding domain-containing protein</fullName>
    </recommendedName>
</protein>
<dbReference type="InterPro" id="IPR036188">
    <property type="entry name" value="FAD/NAD-bd_sf"/>
</dbReference>
<dbReference type="Proteomes" id="UP000735592">
    <property type="component" value="Unassembled WGS sequence"/>
</dbReference>
<gene>
    <name evidence="6" type="ORF">GM655_11860</name>
</gene>
<dbReference type="SUPFAM" id="SSF51905">
    <property type="entry name" value="FAD/NAD(P)-binding domain"/>
    <property type="match status" value="1"/>
</dbReference>
<comment type="caution">
    <text evidence="6">The sequence shown here is derived from an EMBL/GenBank/DDBJ whole genome shotgun (WGS) entry which is preliminary data.</text>
</comment>
<dbReference type="EMBL" id="WNKW01000003">
    <property type="protein sequence ID" value="MTW33519.1"/>
    <property type="molecule type" value="Genomic_DNA"/>
</dbReference>
<feature type="domain" description="FAD-binding" evidence="5">
    <location>
        <begin position="296"/>
        <end position="380"/>
    </location>
</feature>
<feature type="domain" description="FAD-binding" evidence="5">
    <location>
        <begin position="12"/>
        <end position="179"/>
    </location>
</feature>
<evidence type="ECO:0000313" key="7">
    <source>
        <dbReference type="Proteomes" id="UP000735592"/>
    </source>
</evidence>
<evidence type="ECO:0000313" key="6">
    <source>
        <dbReference type="EMBL" id="MTW33519.1"/>
    </source>
</evidence>
<evidence type="ECO:0000256" key="4">
    <source>
        <dbReference type="ARBA" id="ARBA00023033"/>
    </source>
</evidence>
<sequence>MELADMSDHPLHVAILGAGLGGLCLAQGLQALGCRVSVFERDAALDSRPQGYRIRINQSGQAALAACLGTAASAALASARASTTPLRSFDARLQALDKHLPAWSDRLVQGRVDHDWKMDRQAMRRAMLQGLEPCVQFGMQLASVHSDPDGVTLNFAHSPSQRCDLLVGADGVNSWLASHYLASAPAQDTGALCLYGRLSQAQAQQAGLAAPLLQATHAIFERQLALIIDPMQFDAPGLMPSPENYLYWALIGQRHRFGLTPGAALPQDGATLSLCCSAIAADWAPELRALFAATPVQSQALMTVRQTARIASWPTGRITALGDAVHAMSPASGLGCNTALRDAQLLCQQLQQVLAGQCSLETAIQHYESAMRVHAGAALQSSLEGSVALYATPA</sequence>
<proteinExistence type="predicted"/>
<evidence type="ECO:0000256" key="3">
    <source>
        <dbReference type="ARBA" id="ARBA00023002"/>
    </source>
</evidence>
<evidence type="ECO:0000259" key="5">
    <source>
        <dbReference type="Pfam" id="PF01494"/>
    </source>
</evidence>
<evidence type="ECO:0000256" key="2">
    <source>
        <dbReference type="ARBA" id="ARBA00022827"/>
    </source>
</evidence>
<dbReference type="PANTHER" id="PTHR47178">
    <property type="entry name" value="MONOOXYGENASE, FAD-BINDING"/>
    <property type="match status" value="1"/>
</dbReference>
<dbReference type="InterPro" id="IPR002938">
    <property type="entry name" value="FAD-bd"/>
</dbReference>
<reference evidence="6 7" key="1">
    <citation type="submission" date="2019-11" db="EMBL/GenBank/DDBJ databases">
        <title>Type strains purchased from KCTC, JCM and DSMZ.</title>
        <authorList>
            <person name="Lu H."/>
        </authorList>
    </citation>
    <scope>NUCLEOTIDE SEQUENCE [LARGE SCALE GENOMIC DNA]</scope>
    <source>
        <strain evidence="6 7">DSM 103461</strain>
    </source>
</reference>
<keyword evidence="7" id="KW-1185">Reference proteome</keyword>